<keyword evidence="10 17" id="KW-0520">NAD</keyword>
<dbReference type="InterPro" id="IPR030677">
    <property type="entry name" value="Nnr"/>
</dbReference>
<feature type="binding site" evidence="17">
    <location>
        <position position="454"/>
    </location>
    <ligand>
        <name>AMP</name>
        <dbReference type="ChEBI" id="CHEBI:456215"/>
    </ligand>
</feature>
<dbReference type="RefSeq" id="WP_011826584.1">
    <property type="nucleotide sequence ID" value="NC_008820.1"/>
</dbReference>
<accession>A2CB43</accession>
<keyword evidence="5 18" id="KW-0479">Metal-binding</keyword>
<comment type="similarity">
    <text evidence="4 19">In the C-terminal section; belongs to the NnrD/CARKD family.</text>
</comment>
<dbReference type="InterPro" id="IPR004443">
    <property type="entry name" value="YjeF_N_dom"/>
</dbReference>
<comment type="cofactor">
    <cofactor evidence="17">
        <name>Mg(2+)</name>
        <dbReference type="ChEBI" id="CHEBI:18420"/>
    </cofactor>
</comment>
<evidence type="ECO:0000256" key="11">
    <source>
        <dbReference type="ARBA" id="ARBA00023235"/>
    </source>
</evidence>
<dbReference type="Proteomes" id="UP000002274">
    <property type="component" value="Chromosome"/>
</dbReference>
<keyword evidence="13" id="KW-0511">Multifunctional enzyme</keyword>
<evidence type="ECO:0000256" key="2">
    <source>
        <dbReference type="ARBA" id="ARBA00000909"/>
    </source>
</evidence>
<evidence type="ECO:0000256" key="16">
    <source>
        <dbReference type="ARBA" id="ARBA00049209"/>
    </source>
</evidence>
<comment type="subunit">
    <text evidence="17">Homotetramer.</text>
</comment>
<dbReference type="Pfam" id="PF01256">
    <property type="entry name" value="Carb_kinase"/>
    <property type="match status" value="1"/>
</dbReference>
<keyword evidence="7 17" id="KW-0067">ATP-binding</keyword>
<dbReference type="InterPro" id="IPR000631">
    <property type="entry name" value="CARKD"/>
</dbReference>
<keyword evidence="12 17" id="KW-0456">Lyase</keyword>
<comment type="similarity">
    <text evidence="17">Belongs to the NnrD/CARKD family.</text>
</comment>
<reference evidence="22 23" key="1">
    <citation type="journal article" date="2007" name="PLoS Genet.">
        <title>Patterns and implications of gene gain and loss in the evolution of Prochlorococcus.</title>
        <authorList>
            <person name="Kettler G.C."/>
            <person name="Martiny A.C."/>
            <person name="Huang K."/>
            <person name="Zucker J."/>
            <person name="Coleman M.L."/>
            <person name="Rodrigue S."/>
            <person name="Chen F."/>
            <person name="Lapidus A."/>
            <person name="Ferriera S."/>
            <person name="Johnson J."/>
            <person name="Steglich C."/>
            <person name="Church G.M."/>
            <person name="Richardson P."/>
            <person name="Chisholm S.W."/>
        </authorList>
    </citation>
    <scope>NUCLEOTIDE SEQUENCE [LARGE SCALE GENOMIC DNA]</scope>
    <source>
        <strain evidence="22 23">MIT 9303</strain>
    </source>
</reference>
<comment type="function">
    <text evidence="18">Catalyzes the epimerization of the S- and R-forms of NAD(P)HX, a damaged form of NAD(P)H that is a result of enzymatic or heat-dependent hydration. This is a prerequisite for the S-specific NAD(P)H-hydrate dehydratase to allow the repair of both epimers of NAD(P)HX.</text>
</comment>
<dbReference type="Pfam" id="PF03853">
    <property type="entry name" value="YjeF_N"/>
    <property type="match status" value="1"/>
</dbReference>
<dbReference type="GO" id="GO:0046496">
    <property type="term" value="P:nicotinamide nucleotide metabolic process"/>
    <property type="evidence" value="ECO:0007669"/>
    <property type="project" value="UniProtKB-UniRule"/>
</dbReference>
<dbReference type="PROSITE" id="PS51385">
    <property type="entry name" value="YJEF_N"/>
    <property type="match status" value="1"/>
</dbReference>
<protein>
    <recommendedName>
        <fullName evidence="19">Bifunctional NAD(P)H-hydrate repair enzyme</fullName>
    </recommendedName>
    <alternativeName>
        <fullName evidence="19">Nicotinamide nucleotide repair protein</fullName>
    </alternativeName>
    <domain>
        <recommendedName>
            <fullName evidence="19">ADP-dependent (S)-NAD(P)H-hydrate dehydratase</fullName>
            <ecNumber evidence="19">4.2.1.136</ecNumber>
        </recommendedName>
        <alternativeName>
            <fullName evidence="19">ADP-dependent NAD(P)HX dehydratase</fullName>
        </alternativeName>
    </domain>
    <domain>
        <recommendedName>
            <fullName evidence="19">NAD(P)H-hydrate epimerase</fullName>
            <ecNumber evidence="19">5.1.99.6</ecNumber>
        </recommendedName>
    </domain>
</protein>
<dbReference type="PIRSF" id="PIRSF017184">
    <property type="entry name" value="Nnr"/>
    <property type="match status" value="1"/>
</dbReference>
<comment type="function">
    <text evidence="14 19">Bifunctional enzyme that catalyzes the epimerization of the S- and R-forms of NAD(P)HX and the dehydration of the S-form of NAD(P)HX at the expense of ADP, which is converted to AMP. This allows the repair of both epimers of NAD(P)HX, a damaged form of NAD(P)H that is a result of enzymatic or heat-dependent hydration.</text>
</comment>
<feature type="binding site" evidence="17">
    <location>
        <position position="391"/>
    </location>
    <ligand>
        <name>(6S)-NADPHX</name>
        <dbReference type="ChEBI" id="CHEBI:64076"/>
    </ligand>
</feature>
<evidence type="ECO:0000256" key="3">
    <source>
        <dbReference type="ARBA" id="ARBA00006001"/>
    </source>
</evidence>
<gene>
    <name evidence="18" type="primary">nnrE</name>
    <name evidence="17" type="synonym">nnrD</name>
    <name evidence="22" type="ordered locus">P9303_19611</name>
</gene>
<evidence type="ECO:0000256" key="17">
    <source>
        <dbReference type="HAMAP-Rule" id="MF_01965"/>
    </source>
</evidence>
<evidence type="ECO:0000256" key="10">
    <source>
        <dbReference type="ARBA" id="ARBA00023027"/>
    </source>
</evidence>
<evidence type="ECO:0000256" key="13">
    <source>
        <dbReference type="ARBA" id="ARBA00023268"/>
    </source>
</evidence>
<keyword evidence="22" id="KW-0808">Transferase</keyword>
<evidence type="ECO:0000256" key="14">
    <source>
        <dbReference type="ARBA" id="ARBA00025153"/>
    </source>
</evidence>
<dbReference type="Gene3D" id="3.40.1190.20">
    <property type="match status" value="1"/>
</dbReference>
<dbReference type="KEGG" id="pmf:P9303_19611"/>
<comment type="caution">
    <text evidence="18">Lacks conserved residue(s) required for the propagation of feature annotation.</text>
</comment>
<evidence type="ECO:0000256" key="19">
    <source>
        <dbReference type="PIRNR" id="PIRNR017184"/>
    </source>
</evidence>
<evidence type="ECO:0000256" key="15">
    <source>
        <dbReference type="ARBA" id="ARBA00048238"/>
    </source>
</evidence>
<dbReference type="HAMAP" id="MF_01966">
    <property type="entry name" value="NADHX_epimerase"/>
    <property type="match status" value="1"/>
</dbReference>
<dbReference type="EC" id="5.1.99.6" evidence="19"/>
<comment type="catalytic activity">
    <reaction evidence="2 18 19">
        <text>(6R)-NADPHX = (6S)-NADPHX</text>
        <dbReference type="Rhea" id="RHEA:32227"/>
        <dbReference type="ChEBI" id="CHEBI:64076"/>
        <dbReference type="ChEBI" id="CHEBI:64077"/>
        <dbReference type="EC" id="5.1.99.6"/>
    </reaction>
</comment>
<evidence type="ECO:0000313" key="22">
    <source>
        <dbReference type="EMBL" id="ABM78703.1"/>
    </source>
</evidence>
<dbReference type="HOGENOM" id="CLU_024853_4_1_3"/>
<feature type="binding site" evidence="17">
    <location>
        <position position="337"/>
    </location>
    <ligand>
        <name>(6S)-NADPHX</name>
        <dbReference type="ChEBI" id="CHEBI:64076"/>
    </ligand>
</feature>
<dbReference type="EC" id="4.2.1.136" evidence="19"/>
<feature type="domain" description="YjeF C-terminal" evidence="20">
    <location>
        <begin position="231"/>
        <end position="516"/>
    </location>
</feature>
<evidence type="ECO:0000256" key="18">
    <source>
        <dbReference type="HAMAP-Rule" id="MF_01966"/>
    </source>
</evidence>
<evidence type="ECO:0000259" key="20">
    <source>
        <dbReference type="PROSITE" id="PS51383"/>
    </source>
</evidence>
<evidence type="ECO:0000256" key="7">
    <source>
        <dbReference type="ARBA" id="ARBA00022840"/>
    </source>
</evidence>
<evidence type="ECO:0000259" key="21">
    <source>
        <dbReference type="PROSITE" id="PS51385"/>
    </source>
</evidence>
<feature type="binding site" evidence="17">
    <location>
        <position position="455"/>
    </location>
    <ligand>
        <name>(6S)-NADPHX</name>
        <dbReference type="ChEBI" id="CHEBI:64076"/>
    </ligand>
</feature>
<comment type="similarity">
    <text evidence="3 19">In the N-terminal section; belongs to the NnrE/AIBP family.</text>
</comment>
<dbReference type="SUPFAM" id="SSF64153">
    <property type="entry name" value="YjeF N-terminal domain-like"/>
    <property type="match status" value="1"/>
</dbReference>
<feature type="binding site" evidence="18">
    <location>
        <position position="161"/>
    </location>
    <ligand>
        <name>(6S)-NADPHX</name>
        <dbReference type="ChEBI" id="CHEBI:64076"/>
    </ligand>
</feature>
<dbReference type="GO" id="GO:0046872">
    <property type="term" value="F:metal ion binding"/>
    <property type="evidence" value="ECO:0007669"/>
    <property type="project" value="UniProtKB-UniRule"/>
</dbReference>
<comment type="cofactor">
    <cofactor evidence="18 19">
        <name>K(+)</name>
        <dbReference type="ChEBI" id="CHEBI:29103"/>
    </cofactor>
    <text evidence="18 19">Binds 1 potassium ion per subunit.</text>
</comment>
<evidence type="ECO:0000256" key="12">
    <source>
        <dbReference type="ARBA" id="ARBA00023239"/>
    </source>
</evidence>
<sequence length="533" mass="55970">MSWPPSNADHLLVTAAQMAALEKEMFSSGLPVAALMEKVGQAMAAWFRQQSELLAEGVVVLVGPGHNGGDGLVVARELHLAGVKVQLWAPLPIRQPLTAQHWTYVKSLGIQQLDQAPDVAGESLWIEALFGLGQSRPLPETLATLLQARQRCQPGKLVSLDVPAGLCSDSGIPFPGGAAVAMTTLTVGLLKQGLIQDAAIDHVGRLVRVDMGVPKILLKQLPKSQPRRLCSADVATVPWQHPAAGAMKYERGRVLVIAGSDDYPGAAFLAIQGAIASGAGSIQAAVPAAVADQLWQVAPEVVLAAALESSAAGGMALATWLASHDLSRFDAVLIGPGLSRGGEPWSVLAEPLQRFAGLLVLDADGLNRLALATDGWQWLQQRQGHTWLTPHAGEFRRLFPQLKARQPLDSALEASRLCGAAVLLKGAHSVVADPSGAAWQLGETASWVARTGLGDLLAGYAAGLGSMDAAKAQACHCQGESLAVVALLHAEAARRCRQGSSARSIAQSLAELTISLQSNECDQGHVKGYECKR</sequence>
<comment type="catalytic activity">
    <reaction evidence="15 17 19">
        <text>(6S)-NADHX + ADP = AMP + phosphate + NADH + H(+)</text>
        <dbReference type="Rhea" id="RHEA:32223"/>
        <dbReference type="ChEBI" id="CHEBI:15378"/>
        <dbReference type="ChEBI" id="CHEBI:43474"/>
        <dbReference type="ChEBI" id="CHEBI:57945"/>
        <dbReference type="ChEBI" id="CHEBI:64074"/>
        <dbReference type="ChEBI" id="CHEBI:456215"/>
        <dbReference type="ChEBI" id="CHEBI:456216"/>
        <dbReference type="EC" id="4.2.1.136"/>
    </reaction>
</comment>
<dbReference type="GO" id="GO:0052855">
    <property type="term" value="F:ADP-dependent NAD(P)H-hydrate dehydratase activity"/>
    <property type="evidence" value="ECO:0007669"/>
    <property type="project" value="UniProtKB-UniRule"/>
</dbReference>
<feature type="binding site" evidence="17">
    <location>
        <position position="266"/>
    </location>
    <ligand>
        <name>(6S)-NADPHX</name>
        <dbReference type="ChEBI" id="CHEBI:64076"/>
    </ligand>
</feature>
<comment type="catalytic activity">
    <reaction evidence="1 18 19">
        <text>(6R)-NADHX = (6S)-NADHX</text>
        <dbReference type="Rhea" id="RHEA:32215"/>
        <dbReference type="ChEBI" id="CHEBI:64074"/>
        <dbReference type="ChEBI" id="CHEBI:64075"/>
        <dbReference type="EC" id="5.1.99.6"/>
    </reaction>
</comment>
<evidence type="ECO:0000313" key="23">
    <source>
        <dbReference type="Proteomes" id="UP000002274"/>
    </source>
</evidence>
<evidence type="ECO:0000256" key="9">
    <source>
        <dbReference type="ARBA" id="ARBA00022958"/>
    </source>
</evidence>
<feature type="binding site" evidence="18">
    <location>
        <begin position="131"/>
        <end position="137"/>
    </location>
    <ligand>
        <name>(6S)-NADPHX</name>
        <dbReference type="ChEBI" id="CHEBI:64076"/>
    </ligand>
</feature>
<dbReference type="GO" id="GO:0016301">
    <property type="term" value="F:kinase activity"/>
    <property type="evidence" value="ECO:0007669"/>
    <property type="project" value="UniProtKB-KW"/>
</dbReference>
<keyword evidence="8 17" id="KW-0521">NADP</keyword>
<evidence type="ECO:0000256" key="1">
    <source>
        <dbReference type="ARBA" id="ARBA00000013"/>
    </source>
</evidence>
<dbReference type="NCBIfam" id="TIGR00197">
    <property type="entry name" value="yjeF_nterm"/>
    <property type="match status" value="1"/>
</dbReference>
<dbReference type="AlphaFoldDB" id="A2CB43"/>
<dbReference type="EMBL" id="CP000554">
    <property type="protein sequence ID" value="ABM78703.1"/>
    <property type="molecule type" value="Genomic_DNA"/>
</dbReference>
<dbReference type="GO" id="GO:0005524">
    <property type="term" value="F:ATP binding"/>
    <property type="evidence" value="ECO:0007669"/>
    <property type="project" value="UniProtKB-UniRule"/>
</dbReference>
<dbReference type="PROSITE" id="PS51383">
    <property type="entry name" value="YJEF_C_3"/>
    <property type="match status" value="1"/>
</dbReference>
<evidence type="ECO:0000256" key="6">
    <source>
        <dbReference type="ARBA" id="ARBA00022741"/>
    </source>
</evidence>
<keyword evidence="6 17" id="KW-0547">Nucleotide-binding</keyword>
<dbReference type="Gene3D" id="3.40.50.10260">
    <property type="entry name" value="YjeF N-terminal domain"/>
    <property type="match status" value="1"/>
</dbReference>
<name>A2CB43_PROM3</name>
<feature type="domain" description="YjeF N-terminal" evidence="21">
    <location>
        <begin position="18"/>
        <end position="219"/>
    </location>
</feature>
<comment type="catalytic activity">
    <reaction evidence="16 17 19">
        <text>(6S)-NADPHX + ADP = AMP + phosphate + NADPH + H(+)</text>
        <dbReference type="Rhea" id="RHEA:32235"/>
        <dbReference type="ChEBI" id="CHEBI:15378"/>
        <dbReference type="ChEBI" id="CHEBI:43474"/>
        <dbReference type="ChEBI" id="CHEBI:57783"/>
        <dbReference type="ChEBI" id="CHEBI:64076"/>
        <dbReference type="ChEBI" id="CHEBI:456215"/>
        <dbReference type="ChEBI" id="CHEBI:456216"/>
        <dbReference type="EC" id="4.2.1.136"/>
    </reaction>
</comment>
<dbReference type="BioCyc" id="PMAR59922:G1G80-1704-MONOMER"/>
<feature type="binding site" evidence="18">
    <location>
        <begin position="66"/>
        <end position="70"/>
    </location>
    <ligand>
        <name>(6S)-NADPHX</name>
        <dbReference type="ChEBI" id="CHEBI:64076"/>
    </ligand>
</feature>
<dbReference type="HAMAP" id="MF_01965">
    <property type="entry name" value="NADHX_dehydratase"/>
    <property type="match status" value="1"/>
</dbReference>
<dbReference type="PANTHER" id="PTHR12592:SF0">
    <property type="entry name" value="ATP-DEPENDENT (S)-NAD(P)H-HYDRATE DEHYDRATASE"/>
    <property type="match status" value="1"/>
</dbReference>
<feature type="binding site" evidence="18">
    <location>
        <position position="67"/>
    </location>
    <ligand>
        <name>K(+)</name>
        <dbReference type="ChEBI" id="CHEBI:29103"/>
    </ligand>
</feature>
<evidence type="ECO:0000256" key="4">
    <source>
        <dbReference type="ARBA" id="ARBA00009524"/>
    </source>
</evidence>
<evidence type="ECO:0000256" key="5">
    <source>
        <dbReference type="ARBA" id="ARBA00022723"/>
    </source>
</evidence>
<dbReference type="STRING" id="59922.P9303_19611"/>
<dbReference type="NCBIfam" id="TIGR00196">
    <property type="entry name" value="yjeF_cterm"/>
    <property type="match status" value="1"/>
</dbReference>
<dbReference type="CDD" id="cd01171">
    <property type="entry name" value="YXKO-related"/>
    <property type="match status" value="1"/>
</dbReference>
<dbReference type="InterPro" id="IPR036652">
    <property type="entry name" value="YjeF_N_dom_sf"/>
</dbReference>
<dbReference type="GO" id="GO:0052856">
    <property type="term" value="F:NAD(P)HX epimerase activity"/>
    <property type="evidence" value="ECO:0007669"/>
    <property type="project" value="UniProtKB-UniRule"/>
</dbReference>
<proteinExistence type="inferred from homology"/>
<dbReference type="InterPro" id="IPR029056">
    <property type="entry name" value="Ribokinase-like"/>
</dbReference>
<keyword evidence="22" id="KW-0418">Kinase</keyword>
<comment type="similarity">
    <text evidence="18">Belongs to the NnrE/AIBP family.</text>
</comment>
<dbReference type="SUPFAM" id="SSF53613">
    <property type="entry name" value="Ribokinase-like"/>
    <property type="match status" value="1"/>
</dbReference>
<evidence type="ECO:0000256" key="8">
    <source>
        <dbReference type="ARBA" id="ARBA00022857"/>
    </source>
</evidence>
<organism evidence="22 23">
    <name type="scientific">Prochlorococcus marinus (strain MIT 9303)</name>
    <dbReference type="NCBI Taxonomy" id="59922"/>
    <lineage>
        <taxon>Bacteria</taxon>
        <taxon>Bacillati</taxon>
        <taxon>Cyanobacteriota</taxon>
        <taxon>Cyanophyceae</taxon>
        <taxon>Synechococcales</taxon>
        <taxon>Prochlorococcaceae</taxon>
        <taxon>Prochlorococcus</taxon>
    </lineage>
</organism>
<comment type="function">
    <text evidence="17">Catalyzes the dehydration of the S-form of NAD(P)HX at the expense of ADP, which is converted to AMP. Together with NAD(P)HX epimerase, which catalyzes the epimerization of the S- and R-forms, the enzyme allows the repair of both epimers of NAD(P)HX, a damaged form of NAD(P)H that is a result of enzymatic or heat-dependent hydration.</text>
</comment>
<dbReference type="GO" id="GO:0110051">
    <property type="term" value="P:metabolite repair"/>
    <property type="evidence" value="ECO:0007669"/>
    <property type="project" value="TreeGrafter"/>
</dbReference>
<dbReference type="PANTHER" id="PTHR12592">
    <property type="entry name" value="ATP-DEPENDENT (S)-NAD(P)H-HYDRATE DEHYDRATASE FAMILY MEMBER"/>
    <property type="match status" value="1"/>
</dbReference>
<keyword evidence="11 18" id="KW-0413">Isomerase</keyword>
<keyword evidence="9 18" id="KW-0630">Potassium</keyword>
<feature type="binding site" evidence="17">
    <location>
        <begin position="425"/>
        <end position="429"/>
    </location>
    <ligand>
        <name>AMP</name>
        <dbReference type="ChEBI" id="CHEBI:456215"/>
    </ligand>
</feature>